<gene>
    <name evidence="1" type="ORF">WJX81_002477</name>
</gene>
<evidence type="ECO:0000313" key="1">
    <source>
        <dbReference type="EMBL" id="KAK9826160.1"/>
    </source>
</evidence>
<accession>A0AAW1QXZ1</accession>
<organism evidence="1 2">
    <name type="scientific">Elliptochloris bilobata</name>
    <dbReference type="NCBI Taxonomy" id="381761"/>
    <lineage>
        <taxon>Eukaryota</taxon>
        <taxon>Viridiplantae</taxon>
        <taxon>Chlorophyta</taxon>
        <taxon>core chlorophytes</taxon>
        <taxon>Trebouxiophyceae</taxon>
        <taxon>Trebouxiophyceae incertae sedis</taxon>
        <taxon>Elliptochloris clade</taxon>
        <taxon>Elliptochloris</taxon>
    </lineage>
</organism>
<reference evidence="1 2" key="1">
    <citation type="journal article" date="2024" name="Nat. Commun.">
        <title>Phylogenomics reveals the evolutionary origins of lichenization in chlorophyte algae.</title>
        <authorList>
            <person name="Puginier C."/>
            <person name="Libourel C."/>
            <person name="Otte J."/>
            <person name="Skaloud P."/>
            <person name="Haon M."/>
            <person name="Grisel S."/>
            <person name="Petersen M."/>
            <person name="Berrin J.G."/>
            <person name="Delaux P.M."/>
            <person name="Dal Grande F."/>
            <person name="Keller J."/>
        </authorList>
    </citation>
    <scope>NUCLEOTIDE SEQUENCE [LARGE SCALE GENOMIC DNA]</scope>
    <source>
        <strain evidence="1 2">SAG 245.80</strain>
    </source>
</reference>
<proteinExistence type="predicted"/>
<name>A0AAW1QXZ1_9CHLO</name>
<comment type="caution">
    <text evidence="1">The sequence shown here is derived from an EMBL/GenBank/DDBJ whole genome shotgun (WGS) entry which is preliminary data.</text>
</comment>
<sequence length="127" mass="13980">MQAAAASNFPPPWQPPRTRPVYVVLEGLPKSAQLTQRALRALAGGACETVYIYFGSPRDVGTALYTFRDLRDAEAAYAQTSTNLQSTAAQMNWFPTRISNSCSCSRGWTKRLLSQQPQDPKGVVEAR</sequence>
<dbReference type="EMBL" id="JALJOU010000067">
    <property type="protein sequence ID" value="KAK9826160.1"/>
    <property type="molecule type" value="Genomic_DNA"/>
</dbReference>
<dbReference type="Proteomes" id="UP001445335">
    <property type="component" value="Unassembled WGS sequence"/>
</dbReference>
<protein>
    <recommendedName>
        <fullName evidence="3">RRM domain-containing protein</fullName>
    </recommendedName>
</protein>
<evidence type="ECO:0008006" key="3">
    <source>
        <dbReference type="Google" id="ProtNLM"/>
    </source>
</evidence>
<dbReference type="AlphaFoldDB" id="A0AAW1QXZ1"/>
<keyword evidence="2" id="KW-1185">Reference proteome</keyword>
<evidence type="ECO:0000313" key="2">
    <source>
        <dbReference type="Proteomes" id="UP001445335"/>
    </source>
</evidence>